<dbReference type="AlphaFoldDB" id="A0A3N1L0S6"/>
<keyword evidence="7 8" id="KW-0472">Membrane</keyword>
<proteinExistence type="inferred from homology"/>
<evidence type="ECO:0000256" key="4">
    <source>
        <dbReference type="ARBA" id="ARBA00022475"/>
    </source>
</evidence>
<dbReference type="Pfam" id="PF01925">
    <property type="entry name" value="TauE"/>
    <property type="match status" value="1"/>
</dbReference>
<dbReference type="GO" id="GO:0005886">
    <property type="term" value="C:plasma membrane"/>
    <property type="evidence" value="ECO:0007669"/>
    <property type="project" value="UniProtKB-SubCell"/>
</dbReference>
<evidence type="ECO:0000256" key="6">
    <source>
        <dbReference type="ARBA" id="ARBA00022989"/>
    </source>
</evidence>
<comment type="similarity">
    <text evidence="2 8">Belongs to the 4-toluene sulfonate uptake permease (TSUP) (TC 2.A.102) family.</text>
</comment>
<feature type="transmembrane region" description="Helical" evidence="8">
    <location>
        <begin position="87"/>
        <end position="108"/>
    </location>
</feature>
<evidence type="ECO:0000313" key="9">
    <source>
        <dbReference type="EMBL" id="ROP84639.1"/>
    </source>
</evidence>
<keyword evidence="3" id="KW-0813">Transport</keyword>
<dbReference type="PANTHER" id="PTHR30269">
    <property type="entry name" value="TRANSMEMBRANE PROTEIN YFCA"/>
    <property type="match status" value="1"/>
</dbReference>
<keyword evidence="5 8" id="KW-0812">Transmembrane</keyword>
<dbReference type="PANTHER" id="PTHR30269:SF23">
    <property type="entry name" value="MEMBRANE TRANSPORTER PROTEIN YDHB-RELATED"/>
    <property type="match status" value="1"/>
</dbReference>
<keyword evidence="10" id="KW-1185">Reference proteome</keyword>
<dbReference type="Proteomes" id="UP000278222">
    <property type="component" value="Unassembled WGS sequence"/>
</dbReference>
<evidence type="ECO:0000256" key="2">
    <source>
        <dbReference type="ARBA" id="ARBA00009142"/>
    </source>
</evidence>
<dbReference type="InterPro" id="IPR002781">
    <property type="entry name" value="TM_pro_TauE-like"/>
</dbReference>
<feature type="transmembrane region" description="Helical" evidence="8">
    <location>
        <begin position="209"/>
        <end position="229"/>
    </location>
</feature>
<dbReference type="RefSeq" id="WP_123692719.1">
    <property type="nucleotide sequence ID" value="NZ_AP019700.1"/>
</dbReference>
<evidence type="ECO:0000256" key="1">
    <source>
        <dbReference type="ARBA" id="ARBA00004651"/>
    </source>
</evidence>
<evidence type="ECO:0000256" key="5">
    <source>
        <dbReference type="ARBA" id="ARBA00022692"/>
    </source>
</evidence>
<accession>A0A3N1L0S6</accession>
<feature type="transmembrane region" description="Helical" evidence="8">
    <location>
        <begin position="144"/>
        <end position="172"/>
    </location>
</feature>
<reference evidence="9 10" key="1">
    <citation type="submission" date="2018-11" db="EMBL/GenBank/DDBJ databases">
        <title>Genomic Encyclopedia of Type Strains, Phase IV (KMG-IV): sequencing the most valuable type-strain genomes for metagenomic binning, comparative biology and taxonomic classification.</title>
        <authorList>
            <person name="Goeker M."/>
        </authorList>
    </citation>
    <scope>NUCLEOTIDE SEQUENCE [LARGE SCALE GENOMIC DNA]</scope>
    <source>
        <strain evidence="9 10">DSM 5900</strain>
    </source>
</reference>
<protein>
    <recommendedName>
        <fullName evidence="8">Probable membrane transporter protein</fullName>
    </recommendedName>
</protein>
<keyword evidence="4 8" id="KW-1003">Cell membrane</keyword>
<comment type="caution">
    <text evidence="9">The sequence shown here is derived from an EMBL/GenBank/DDBJ whole genome shotgun (WGS) entry which is preliminary data.</text>
</comment>
<sequence length="260" mass="26651">MEDPAAGDLIAQLFGTVSLPEYLLVLAVAMTASVIGGLAGYGPGLLLPLVLVPTIGAEATVPVIGASAFFTNASRFWVFREHLDRRAFLIVAAAAVPGCIIGAYGYSLLTGPRAGLLIGAFLILMVPVRRWARRLQYRLSEPGMVVAGAGYGVLVGSTAGSGILLLSIFMAAGLAGPAVLATDCAVTLVTSVVKTGVFQAAGSMSAENWAMALLIGAVTTPGAFIARWLVRRFSATLHTQILEAAILVGGSVLVAKGLLA</sequence>
<dbReference type="EMBL" id="RJKX01000015">
    <property type="protein sequence ID" value="ROP84639.1"/>
    <property type="molecule type" value="Genomic_DNA"/>
</dbReference>
<organism evidence="9 10">
    <name type="scientific">Stella humosa</name>
    <dbReference type="NCBI Taxonomy" id="94"/>
    <lineage>
        <taxon>Bacteria</taxon>
        <taxon>Pseudomonadati</taxon>
        <taxon>Pseudomonadota</taxon>
        <taxon>Alphaproteobacteria</taxon>
        <taxon>Rhodospirillales</taxon>
        <taxon>Stellaceae</taxon>
        <taxon>Stella</taxon>
    </lineage>
</organism>
<evidence type="ECO:0000256" key="7">
    <source>
        <dbReference type="ARBA" id="ARBA00023136"/>
    </source>
</evidence>
<keyword evidence="6 8" id="KW-1133">Transmembrane helix</keyword>
<dbReference type="OrthoDB" id="7860953at2"/>
<dbReference type="InterPro" id="IPR052017">
    <property type="entry name" value="TSUP"/>
</dbReference>
<evidence type="ECO:0000256" key="8">
    <source>
        <dbReference type="RuleBase" id="RU363041"/>
    </source>
</evidence>
<gene>
    <name evidence="9" type="ORF">EDC65_3994</name>
</gene>
<evidence type="ECO:0000256" key="3">
    <source>
        <dbReference type="ARBA" id="ARBA00022448"/>
    </source>
</evidence>
<name>A0A3N1L0S6_9PROT</name>
<feature type="transmembrane region" description="Helical" evidence="8">
    <location>
        <begin position="22"/>
        <end position="39"/>
    </location>
</feature>
<feature type="transmembrane region" description="Helical" evidence="8">
    <location>
        <begin position="45"/>
        <end position="66"/>
    </location>
</feature>
<evidence type="ECO:0000313" key="10">
    <source>
        <dbReference type="Proteomes" id="UP000278222"/>
    </source>
</evidence>
<comment type="subcellular location">
    <subcellularLocation>
        <location evidence="1 8">Cell membrane</location>
        <topology evidence="1 8">Multi-pass membrane protein</topology>
    </subcellularLocation>
</comment>
<feature type="transmembrane region" description="Helical" evidence="8">
    <location>
        <begin position="114"/>
        <end position="132"/>
    </location>
</feature>